<dbReference type="Pfam" id="PF00395">
    <property type="entry name" value="SLH"/>
    <property type="match status" value="3"/>
</dbReference>
<evidence type="ECO:0000256" key="1">
    <source>
        <dbReference type="ARBA" id="ARBA00022729"/>
    </source>
</evidence>
<feature type="domain" description="SLH" evidence="3">
    <location>
        <begin position="158"/>
        <end position="219"/>
    </location>
</feature>
<evidence type="ECO:0000313" key="5">
    <source>
        <dbReference type="Proteomes" id="UP001357223"/>
    </source>
</evidence>
<evidence type="ECO:0000256" key="2">
    <source>
        <dbReference type="SAM" id="SignalP"/>
    </source>
</evidence>
<sequence length="353" mass="39784">MKAVRMLFLVLLVALLPYQMALAKEAKTLASYEFHDEGIYKHWAYEDLEDLLYADVVEGFEGDDGQMYVNPDEHITRAQFVKIIVAALGLSSDGPGKMFSDVKQDEWYADAIRIASDLGLVGGYGGHFYPNDPITRAEMTKILVLAFEKTLSFPSESGKVFADVDHENWADEFIRKASSVKIVNGYGESFNPNQFATRAEAFAMLHRALKLEQSDLPEDADLTAVLSEYITRENKLVETNQFAELPALDEEFGTGFYQLGGGDPKPFDWFYPAVEEAEITIQINDENMQFKVLGKSNRFAKVKVTGITVSVNAKIPSQPELNENFTTQMDKGIYLLKKDPASGQWKIYNYQER</sequence>
<gene>
    <name evidence="4" type="ORF">R4Z09_27015</name>
</gene>
<feature type="domain" description="SLH" evidence="3">
    <location>
        <begin position="95"/>
        <end position="157"/>
    </location>
</feature>
<dbReference type="Proteomes" id="UP001357223">
    <property type="component" value="Chromosome"/>
</dbReference>
<feature type="signal peptide" evidence="2">
    <location>
        <begin position="1"/>
        <end position="23"/>
    </location>
</feature>
<dbReference type="EMBL" id="CP137640">
    <property type="protein sequence ID" value="WVX80827.1"/>
    <property type="molecule type" value="Genomic_DNA"/>
</dbReference>
<protein>
    <submittedName>
        <fullName evidence="4">S-layer homology domain-containing protein</fullName>
    </submittedName>
</protein>
<name>A0ABZ2CFS1_9BACI</name>
<dbReference type="PROSITE" id="PS51272">
    <property type="entry name" value="SLH"/>
    <property type="match status" value="3"/>
</dbReference>
<accession>A0ABZ2CFS1</accession>
<keyword evidence="5" id="KW-1185">Reference proteome</keyword>
<feature type="chain" id="PRO_5046882135" evidence="2">
    <location>
        <begin position="24"/>
        <end position="353"/>
    </location>
</feature>
<dbReference type="RefSeq" id="WP_338449758.1">
    <property type="nucleotide sequence ID" value="NZ_CP137640.1"/>
</dbReference>
<evidence type="ECO:0000313" key="4">
    <source>
        <dbReference type="EMBL" id="WVX80827.1"/>
    </source>
</evidence>
<organism evidence="4 5">
    <name type="scientific">Niallia oryzisoli</name>
    <dbReference type="NCBI Taxonomy" id="1737571"/>
    <lineage>
        <taxon>Bacteria</taxon>
        <taxon>Bacillati</taxon>
        <taxon>Bacillota</taxon>
        <taxon>Bacilli</taxon>
        <taxon>Bacillales</taxon>
        <taxon>Bacillaceae</taxon>
        <taxon>Niallia</taxon>
    </lineage>
</organism>
<dbReference type="PANTHER" id="PTHR43308">
    <property type="entry name" value="OUTER MEMBRANE PROTEIN ALPHA-RELATED"/>
    <property type="match status" value="1"/>
</dbReference>
<dbReference type="InterPro" id="IPR051465">
    <property type="entry name" value="Cell_Envelope_Struct_Comp"/>
</dbReference>
<evidence type="ECO:0000259" key="3">
    <source>
        <dbReference type="PROSITE" id="PS51272"/>
    </source>
</evidence>
<reference evidence="4 5" key="1">
    <citation type="submission" date="2023-10" db="EMBL/GenBank/DDBJ databases">
        <title>Niallia locisalis sp.nov. isolated from a salt pond sample.</title>
        <authorList>
            <person name="Li X.-J."/>
            <person name="Dong L."/>
        </authorList>
    </citation>
    <scope>NUCLEOTIDE SEQUENCE [LARGE SCALE GENOMIC DNA]</scope>
    <source>
        <strain evidence="4 5">DSM 29761</strain>
    </source>
</reference>
<keyword evidence="1 2" id="KW-0732">Signal</keyword>
<proteinExistence type="predicted"/>
<dbReference type="InterPro" id="IPR001119">
    <property type="entry name" value="SLH_dom"/>
</dbReference>
<feature type="domain" description="SLH" evidence="3">
    <location>
        <begin position="31"/>
        <end position="94"/>
    </location>
</feature>